<feature type="domain" description="Cell division control protein 24 OB" evidence="1">
    <location>
        <begin position="129"/>
        <end position="321"/>
    </location>
</feature>
<name>A0ABR2JTU1_9EUKA</name>
<accession>A0ABR2JTU1</accession>
<gene>
    <name evidence="2" type="ORF">M9Y10_044683</name>
</gene>
<organism evidence="2 3">
    <name type="scientific">Tritrichomonas musculus</name>
    <dbReference type="NCBI Taxonomy" id="1915356"/>
    <lineage>
        <taxon>Eukaryota</taxon>
        <taxon>Metamonada</taxon>
        <taxon>Parabasalia</taxon>
        <taxon>Tritrichomonadida</taxon>
        <taxon>Tritrichomonadidae</taxon>
        <taxon>Tritrichomonas</taxon>
    </lineage>
</organism>
<keyword evidence="3" id="KW-1185">Reference proteome</keyword>
<reference evidence="2 3" key="1">
    <citation type="submission" date="2024-04" db="EMBL/GenBank/DDBJ databases">
        <title>Tritrichomonas musculus Genome.</title>
        <authorList>
            <person name="Alves-Ferreira E."/>
            <person name="Grigg M."/>
            <person name="Lorenzi H."/>
            <person name="Galac M."/>
        </authorList>
    </citation>
    <scope>NUCLEOTIDE SEQUENCE [LARGE SCALE GENOMIC DNA]</scope>
    <source>
        <strain evidence="2 3">EAF2021</strain>
    </source>
</reference>
<proteinExistence type="predicted"/>
<dbReference type="Proteomes" id="UP001470230">
    <property type="component" value="Unassembled WGS sequence"/>
</dbReference>
<sequence>MLPVRCIIVELNDGSLFDLNWVKENAQKNTLITVKNSQKSPNAIIVKIINKTESSFMIKDDTINEPIELLLKTQELDYLKLLDESDIIMVWKPVVYQNPFVISLSSESVIFRAPVPNIGRNQREIMKCGVVDSVGHFTSGNEWMGCQIDIITKGAQRIAILFSNQTSYYYKKILSTLRIGHFSYFFHLVALNEKTFKFSRDSTVYNLNIIPSFLDSMIARPIPIKQIFEYTSAIVRAVILKIDIQTANIHIDCGCQVNDVNFCQRCQSNSNGRIKKVILNKVTIEDGSESLTIYGFSSDFNLIGFDASEWELFSQKVKTEIINHFIGQEYVFFLTRSDYRDFNINEKEKKSDFIWRVDTFSEGKEETKRVARCLIDHLNSNSTQDYQVGFCGNSPFFFSPS</sequence>
<dbReference type="Pfam" id="PF17244">
    <property type="entry name" value="CDC24_OB3"/>
    <property type="match status" value="1"/>
</dbReference>
<dbReference type="EMBL" id="JAPFFF010000009">
    <property type="protein sequence ID" value="KAK8882043.1"/>
    <property type="molecule type" value="Genomic_DNA"/>
</dbReference>
<evidence type="ECO:0000313" key="2">
    <source>
        <dbReference type="EMBL" id="KAK8882043.1"/>
    </source>
</evidence>
<comment type="caution">
    <text evidence="2">The sequence shown here is derived from an EMBL/GenBank/DDBJ whole genome shotgun (WGS) entry which is preliminary data.</text>
</comment>
<evidence type="ECO:0000259" key="1">
    <source>
        <dbReference type="Pfam" id="PF17244"/>
    </source>
</evidence>
<dbReference type="InterPro" id="IPR035203">
    <property type="entry name" value="Cdc24_OB3"/>
</dbReference>
<protein>
    <recommendedName>
        <fullName evidence="1">Cell division control protein 24 OB domain-containing protein</fullName>
    </recommendedName>
</protein>
<evidence type="ECO:0000313" key="3">
    <source>
        <dbReference type="Proteomes" id="UP001470230"/>
    </source>
</evidence>